<name>A0A176W2B8_MARPO</name>
<keyword evidence="3" id="KW-1185">Reference proteome</keyword>
<sequence length="137" mass="15013">MKAKSLILEEEISTKSRRAASRGRPTREVETEATTVREKEAPAGKGPRTSEDEVHSAGIRVKIPRKKTVTEGRDEIGRVAKENGKGRGGLPSAVVGVNRRVEIAVREVPERVRDVGIGFGEVDEVRFTQATADEHED</sequence>
<gene>
    <name evidence="2" type="ORF">AXG93_1598s1000</name>
</gene>
<feature type="region of interest" description="Disordered" evidence="1">
    <location>
        <begin position="1"/>
        <end position="92"/>
    </location>
</feature>
<evidence type="ECO:0000313" key="2">
    <source>
        <dbReference type="EMBL" id="OAE27198.1"/>
    </source>
</evidence>
<feature type="compositionally biased region" description="Basic and acidic residues" evidence="1">
    <location>
        <begin position="68"/>
        <end position="85"/>
    </location>
</feature>
<dbReference type="Proteomes" id="UP000077202">
    <property type="component" value="Unassembled WGS sequence"/>
</dbReference>
<accession>A0A176W2B8</accession>
<dbReference type="EMBL" id="LVLJ01001954">
    <property type="protein sequence ID" value="OAE27198.1"/>
    <property type="molecule type" value="Genomic_DNA"/>
</dbReference>
<dbReference type="AlphaFoldDB" id="A0A176W2B8"/>
<feature type="compositionally biased region" description="Basic and acidic residues" evidence="1">
    <location>
        <begin position="25"/>
        <end position="55"/>
    </location>
</feature>
<evidence type="ECO:0000313" key="3">
    <source>
        <dbReference type="Proteomes" id="UP000077202"/>
    </source>
</evidence>
<organism evidence="2 3">
    <name type="scientific">Marchantia polymorpha subsp. ruderalis</name>
    <dbReference type="NCBI Taxonomy" id="1480154"/>
    <lineage>
        <taxon>Eukaryota</taxon>
        <taxon>Viridiplantae</taxon>
        <taxon>Streptophyta</taxon>
        <taxon>Embryophyta</taxon>
        <taxon>Marchantiophyta</taxon>
        <taxon>Marchantiopsida</taxon>
        <taxon>Marchantiidae</taxon>
        <taxon>Marchantiales</taxon>
        <taxon>Marchantiaceae</taxon>
        <taxon>Marchantia</taxon>
    </lineage>
</organism>
<evidence type="ECO:0000256" key="1">
    <source>
        <dbReference type="SAM" id="MobiDB-lite"/>
    </source>
</evidence>
<proteinExistence type="predicted"/>
<reference evidence="2" key="1">
    <citation type="submission" date="2016-03" db="EMBL/GenBank/DDBJ databases">
        <title>Mechanisms controlling the formation of the plant cell surface in tip-growing cells are functionally conserved among land plants.</title>
        <authorList>
            <person name="Honkanen S."/>
            <person name="Jones V.A."/>
            <person name="Morieri G."/>
            <person name="Champion C."/>
            <person name="Hetherington A.J."/>
            <person name="Kelly S."/>
            <person name="Saint-Marcoux D."/>
            <person name="Proust H."/>
            <person name="Prescott H."/>
            <person name="Dolan L."/>
        </authorList>
    </citation>
    <scope>NUCLEOTIDE SEQUENCE [LARGE SCALE GENOMIC DNA]</scope>
    <source>
        <tissue evidence="2">Whole gametophyte</tissue>
    </source>
</reference>
<comment type="caution">
    <text evidence="2">The sequence shown here is derived from an EMBL/GenBank/DDBJ whole genome shotgun (WGS) entry which is preliminary data.</text>
</comment>
<protein>
    <submittedName>
        <fullName evidence="2">Uncharacterized protein</fullName>
    </submittedName>
</protein>